<name>A0A5J4UN70_9EUKA</name>
<comment type="caution">
    <text evidence="1">The sequence shown here is derived from an EMBL/GenBank/DDBJ whole genome shotgun (WGS) entry which is preliminary data.</text>
</comment>
<evidence type="ECO:0000313" key="1">
    <source>
        <dbReference type="EMBL" id="KAA6371614.1"/>
    </source>
</evidence>
<accession>A0A5J4UN70</accession>
<protein>
    <submittedName>
        <fullName evidence="1">Uncharacterized protein</fullName>
    </submittedName>
</protein>
<organism evidence="1 2">
    <name type="scientific">Streblomastix strix</name>
    <dbReference type="NCBI Taxonomy" id="222440"/>
    <lineage>
        <taxon>Eukaryota</taxon>
        <taxon>Metamonada</taxon>
        <taxon>Preaxostyla</taxon>
        <taxon>Oxymonadida</taxon>
        <taxon>Streblomastigidae</taxon>
        <taxon>Streblomastix</taxon>
    </lineage>
</organism>
<gene>
    <name evidence="1" type="ORF">EZS28_032860</name>
</gene>
<evidence type="ECO:0000313" key="2">
    <source>
        <dbReference type="Proteomes" id="UP000324800"/>
    </source>
</evidence>
<proteinExistence type="predicted"/>
<dbReference type="AlphaFoldDB" id="A0A5J4UN70"/>
<sequence length="166" mass="19109">MKYRHMKLKKQFPKGTDFLLRHKSSNKPTTTQDISLQFTKLLRELKIVGSSVYSIRYSVTTELAKLANGIARQLTSNSSQDNERKMICYPISPYLTSGPPIICIPTRGELEIMRKLPRELKVRTSGKMLMVGWSARNDNDEIRTLRCQSLISLIQRIIDKEMLSAY</sequence>
<dbReference type="EMBL" id="SNRW01014308">
    <property type="protein sequence ID" value="KAA6371614.1"/>
    <property type="molecule type" value="Genomic_DNA"/>
</dbReference>
<dbReference type="Proteomes" id="UP000324800">
    <property type="component" value="Unassembled WGS sequence"/>
</dbReference>
<reference evidence="1 2" key="1">
    <citation type="submission" date="2019-03" db="EMBL/GenBank/DDBJ databases">
        <title>Single cell metagenomics reveals metabolic interactions within the superorganism composed of flagellate Streblomastix strix and complex community of Bacteroidetes bacteria on its surface.</title>
        <authorList>
            <person name="Treitli S.C."/>
            <person name="Kolisko M."/>
            <person name="Husnik F."/>
            <person name="Keeling P."/>
            <person name="Hampl V."/>
        </authorList>
    </citation>
    <scope>NUCLEOTIDE SEQUENCE [LARGE SCALE GENOMIC DNA]</scope>
    <source>
        <strain evidence="1">ST1C</strain>
    </source>
</reference>